<dbReference type="EMBL" id="HF935612">
    <property type="protein sequence ID" value="CCX11326.1"/>
    <property type="molecule type" value="Genomic_DNA"/>
</dbReference>
<dbReference type="Proteomes" id="UP000018144">
    <property type="component" value="Unassembled WGS sequence"/>
</dbReference>
<protein>
    <submittedName>
        <fullName evidence="3">Uncharacterized protein</fullName>
    </submittedName>
</protein>
<name>U4LB33_PYROM</name>
<dbReference type="Pfam" id="PF13391">
    <property type="entry name" value="HNH_2"/>
    <property type="match status" value="1"/>
</dbReference>
<dbReference type="InterPro" id="IPR003615">
    <property type="entry name" value="HNH_nuc"/>
</dbReference>
<organism evidence="3 4">
    <name type="scientific">Pyronema omphalodes (strain CBS 100304)</name>
    <name type="common">Pyronema confluens</name>
    <dbReference type="NCBI Taxonomy" id="1076935"/>
    <lineage>
        <taxon>Eukaryota</taxon>
        <taxon>Fungi</taxon>
        <taxon>Dikarya</taxon>
        <taxon>Ascomycota</taxon>
        <taxon>Pezizomycotina</taxon>
        <taxon>Pezizomycetes</taxon>
        <taxon>Pezizales</taxon>
        <taxon>Pyronemataceae</taxon>
        <taxon>Pyronema</taxon>
    </lineage>
</organism>
<evidence type="ECO:0000313" key="3">
    <source>
        <dbReference type="EMBL" id="CCX11326.1"/>
    </source>
</evidence>
<dbReference type="OrthoDB" id="2142759at2759"/>
<sequence>MSAANQIIFIFERDYFLQDEGGTTVQRDDHPPQPGNYYILTNGSIDVNNEPWLVRTISLQSGTRVAAFRVAVRERDQRCVITGESAVNARGSWAGFEAAHIFSLAYEGHWNQHNCDVWITIPSARGGSINSVQNGMLLRADIHALFDGYDVSINPDDNYKIICFNTGRKGIAERHLDQQFLDDPRRPVDQLLRCHFRQAVLANMRGAGEPVFECDFRLGQT</sequence>
<accession>U4LB33</accession>
<evidence type="ECO:0000259" key="1">
    <source>
        <dbReference type="Pfam" id="PF13391"/>
    </source>
</evidence>
<evidence type="ECO:0000313" key="4">
    <source>
        <dbReference type="Proteomes" id="UP000018144"/>
    </source>
</evidence>
<keyword evidence="4" id="KW-1185">Reference proteome</keyword>
<dbReference type="InterPro" id="IPR057203">
    <property type="entry name" value="DUF7881"/>
</dbReference>
<gene>
    <name evidence="3" type="ORF">PCON_10920</name>
</gene>
<dbReference type="AlphaFoldDB" id="U4LB33"/>
<feature type="domain" description="HNH nuclease" evidence="1">
    <location>
        <begin position="79"/>
        <end position="154"/>
    </location>
</feature>
<evidence type="ECO:0000259" key="2">
    <source>
        <dbReference type="Pfam" id="PF25324"/>
    </source>
</evidence>
<feature type="domain" description="DUF7881" evidence="2">
    <location>
        <begin position="6"/>
        <end position="45"/>
    </location>
</feature>
<dbReference type="eggNOG" id="ENOG502SKV9">
    <property type="taxonomic scope" value="Eukaryota"/>
</dbReference>
<reference evidence="3 4" key="1">
    <citation type="journal article" date="2013" name="PLoS Genet.">
        <title>The genome and development-dependent transcriptomes of Pyronema confluens: a window into fungal evolution.</title>
        <authorList>
            <person name="Traeger S."/>
            <person name="Altegoer F."/>
            <person name="Freitag M."/>
            <person name="Gabaldon T."/>
            <person name="Kempken F."/>
            <person name="Kumar A."/>
            <person name="Marcet-Houben M."/>
            <person name="Poggeler S."/>
            <person name="Stajich J.E."/>
            <person name="Nowrousian M."/>
        </authorList>
    </citation>
    <scope>NUCLEOTIDE SEQUENCE [LARGE SCALE GENOMIC DNA]</scope>
    <source>
        <strain evidence="4">CBS 100304</strain>
        <tissue evidence="3">Vegetative mycelium</tissue>
    </source>
</reference>
<dbReference type="STRING" id="1076935.U4LB33"/>
<dbReference type="Pfam" id="PF25324">
    <property type="entry name" value="DUF7881"/>
    <property type="match status" value="1"/>
</dbReference>
<dbReference type="OMA" id="LAYEGHW"/>
<proteinExistence type="predicted"/>